<name>A0A8J2KF84_9HEXA</name>
<gene>
    <name evidence="2" type="ORF">AFUS01_LOCUS24040</name>
</gene>
<protein>
    <submittedName>
        <fullName evidence="2">Uncharacterized protein</fullName>
    </submittedName>
</protein>
<organism evidence="2 3">
    <name type="scientific">Allacma fusca</name>
    <dbReference type="NCBI Taxonomy" id="39272"/>
    <lineage>
        <taxon>Eukaryota</taxon>
        <taxon>Metazoa</taxon>
        <taxon>Ecdysozoa</taxon>
        <taxon>Arthropoda</taxon>
        <taxon>Hexapoda</taxon>
        <taxon>Collembola</taxon>
        <taxon>Symphypleona</taxon>
        <taxon>Sminthuridae</taxon>
        <taxon>Allacma</taxon>
    </lineage>
</organism>
<evidence type="ECO:0000313" key="2">
    <source>
        <dbReference type="EMBL" id="CAG7785415.1"/>
    </source>
</evidence>
<dbReference type="EMBL" id="CAJVCH010296197">
    <property type="protein sequence ID" value="CAG7785415.1"/>
    <property type="molecule type" value="Genomic_DNA"/>
</dbReference>
<accession>A0A8J2KF84</accession>
<dbReference type="AlphaFoldDB" id="A0A8J2KF84"/>
<feature type="region of interest" description="Disordered" evidence="1">
    <location>
        <begin position="65"/>
        <end position="99"/>
    </location>
</feature>
<sequence length="99" mass="10870">MRNVVRLRKRIGGWKCVLKNVLAPLDGDRNSEGQIRGGLIQGFGHCRIKVAKEILLNNKTTSQMRYGDTWSTSIPPNSGSSSATQEENRSGLTTVSINV</sequence>
<reference evidence="2" key="1">
    <citation type="submission" date="2021-06" db="EMBL/GenBank/DDBJ databases">
        <authorList>
            <person name="Hodson N. C."/>
            <person name="Mongue J. A."/>
            <person name="Jaron S. K."/>
        </authorList>
    </citation>
    <scope>NUCLEOTIDE SEQUENCE</scope>
</reference>
<evidence type="ECO:0000256" key="1">
    <source>
        <dbReference type="SAM" id="MobiDB-lite"/>
    </source>
</evidence>
<feature type="compositionally biased region" description="Polar residues" evidence="1">
    <location>
        <begin position="90"/>
        <end position="99"/>
    </location>
</feature>
<feature type="compositionally biased region" description="Low complexity" evidence="1">
    <location>
        <begin position="71"/>
        <end position="82"/>
    </location>
</feature>
<proteinExistence type="predicted"/>
<evidence type="ECO:0000313" key="3">
    <source>
        <dbReference type="Proteomes" id="UP000708208"/>
    </source>
</evidence>
<dbReference type="Proteomes" id="UP000708208">
    <property type="component" value="Unassembled WGS sequence"/>
</dbReference>
<comment type="caution">
    <text evidence="2">The sequence shown here is derived from an EMBL/GenBank/DDBJ whole genome shotgun (WGS) entry which is preliminary data.</text>
</comment>
<keyword evidence="3" id="KW-1185">Reference proteome</keyword>